<feature type="non-terminal residue" evidence="2">
    <location>
        <position position="1"/>
    </location>
</feature>
<dbReference type="EMBL" id="PXOG01000255">
    <property type="protein sequence ID" value="RGP64177.1"/>
    <property type="molecule type" value="Genomic_DNA"/>
</dbReference>
<dbReference type="Proteomes" id="UP000266234">
    <property type="component" value="Unassembled WGS sequence"/>
</dbReference>
<proteinExistence type="predicted"/>
<sequence length="227" mass="24365">PNFRITPPYHSQDNNNAVVAEPNFGITTAATSSNSNAVVAQPNFNAGSTVLVFPQSCSQTVPEVGNAATIPSYAQVEHSSPHDSQSIEHTNGVFNNEGTTDLLNGSLDDTSEWDKLFNGQVDDIGNSDELFYGPVDDDYNWDELSDCPVDPALAQDHQMQQVSEDLSEGIQEQPSPAAEAKGDMTTEEKLVTFLGHYSTTGATTTAANKRKSGDDSVGVPKKKVRTE</sequence>
<protein>
    <submittedName>
        <fullName evidence="2">Uncharacterized protein</fullName>
    </submittedName>
</protein>
<accession>A0A395RVX9</accession>
<organism evidence="2 3">
    <name type="scientific">Fusarium longipes</name>
    <dbReference type="NCBI Taxonomy" id="694270"/>
    <lineage>
        <taxon>Eukaryota</taxon>
        <taxon>Fungi</taxon>
        <taxon>Dikarya</taxon>
        <taxon>Ascomycota</taxon>
        <taxon>Pezizomycotina</taxon>
        <taxon>Sordariomycetes</taxon>
        <taxon>Hypocreomycetidae</taxon>
        <taxon>Hypocreales</taxon>
        <taxon>Nectriaceae</taxon>
        <taxon>Fusarium</taxon>
    </lineage>
</organism>
<name>A0A395RVX9_9HYPO</name>
<feature type="compositionally biased region" description="Polar residues" evidence="1">
    <location>
        <begin position="158"/>
        <end position="174"/>
    </location>
</feature>
<feature type="region of interest" description="Disordered" evidence="1">
    <location>
        <begin position="158"/>
        <end position="185"/>
    </location>
</feature>
<dbReference type="AlphaFoldDB" id="A0A395RVX9"/>
<evidence type="ECO:0000256" key="1">
    <source>
        <dbReference type="SAM" id="MobiDB-lite"/>
    </source>
</evidence>
<feature type="region of interest" description="Disordered" evidence="1">
    <location>
        <begin position="202"/>
        <end position="227"/>
    </location>
</feature>
<comment type="caution">
    <text evidence="2">The sequence shown here is derived from an EMBL/GenBank/DDBJ whole genome shotgun (WGS) entry which is preliminary data.</text>
</comment>
<keyword evidence="3" id="KW-1185">Reference proteome</keyword>
<evidence type="ECO:0000313" key="2">
    <source>
        <dbReference type="EMBL" id="RGP64177.1"/>
    </source>
</evidence>
<reference evidence="2 3" key="1">
    <citation type="journal article" date="2018" name="PLoS Pathog.">
        <title>Evolution of structural diversity of trichothecenes, a family of toxins produced by plant pathogenic and entomopathogenic fungi.</title>
        <authorList>
            <person name="Proctor R.H."/>
            <person name="McCormick S.P."/>
            <person name="Kim H.S."/>
            <person name="Cardoza R.E."/>
            <person name="Stanley A.M."/>
            <person name="Lindo L."/>
            <person name="Kelly A."/>
            <person name="Brown D.W."/>
            <person name="Lee T."/>
            <person name="Vaughan M.M."/>
            <person name="Alexander N.J."/>
            <person name="Busman M."/>
            <person name="Gutierrez S."/>
        </authorList>
    </citation>
    <scope>NUCLEOTIDE SEQUENCE [LARGE SCALE GENOMIC DNA]</scope>
    <source>
        <strain evidence="2 3">NRRL 20695</strain>
    </source>
</reference>
<evidence type="ECO:0000313" key="3">
    <source>
        <dbReference type="Proteomes" id="UP000266234"/>
    </source>
</evidence>
<gene>
    <name evidence="2" type="ORF">FLONG3_9615</name>
</gene>